<protein>
    <submittedName>
        <fullName evidence="1">Uncharacterized protein</fullName>
    </submittedName>
</protein>
<proteinExistence type="predicted"/>
<gene>
    <name evidence="1" type="ORF">M9H77_34975</name>
</gene>
<comment type="caution">
    <text evidence="1">The sequence shown here is derived from an EMBL/GenBank/DDBJ whole genome shotgun (WGS) entry which is preliminary data.</text>
</comment>
<organism evidence="1 2">
    <name type="scientific">Catharanthus roseus</name>
    <name type="common">Madagascar periwinkle</name>
    <name type="synonym">Vinca rosea</name>
    <dbReference type="NCBI Taxonomy" id="4058"/>
    <lineage>
        <taxon>Eukaryota</taxon>
        <taxon>Viridiplantae</taxon>
        <taxon>Streptophyta</taxon>
        <taxon>Embryophyta</taxon>
        <taxon>Tracheophyta</taxon>
        <taxon>Spermatophyta</taxon>
        <taxon>Magnoliopsida</taxon>
        <taxon>eudicotyledons</taxon>
        <taxon>Gunneridae</taxon>
        <taxon>Pentapetalae</taxon>
        <taxon>asterids</taxon>
        <taxon>lamiids</taxon>
        <taxon>Gentianales</taxon>
        <taxon>Apocynaceae</taxon>
        <taxon>Rauvolfioideae</taxon>
        <taxon>Vinceae</taxon>
        <taxon>Catharanthinae</taxon>
        <taxon>Catharanthus</taxon>
    </lineage>
</organism>
<evidence type="ECO:0000313" key="1">
    <source>
        <dbReference type="EMBL" id="KAI5648970.1"/>
    </source>
</evidence>
<dbReference type="Proteomes" id="UP001060085">
    <property type="component" value="Linkage Group LG08"/>
</dbReference>
<evidence type="ECO:0000313" key="2">
    <source>
        <dbReference type="Proteomes" id="UP001060085"/>
    </source>
</evidence>
<keyword evidence="2" id="KW-1185">Reference proteome</keyword>
<accession>A0ACB9ZRC0</accession>
<name>A0ACB9ZRC0_CATRO</name>
<sequence length="215" mass="24687">MVKVKNANIGRGENFEEGESSRCGKTGKGKGKNAASEVRLPERLLHHMISNIIIPNMGHNSSMTNMHSFVMLALHEYRRMNFGFMAIEHMLSTQTSSTKCLPYGHFLTKVFQYFVLNLVGVGDHIGIGKSITYILSKEWDFQEMRKMHKKSLNDNLQKSKRSLKITMLYEDEVIKLKTLNTRRIIRNSFIRYLCKVTTRGSLQNSAIEDILDDPE</sequence>
<dbReference type="EMBL" id="CM044708">
    <property type="protein sequence ID" value="KAI5648970.1"/>
    <property type="molecule type" value="Genomic_DNA"/>
</dbReference>
<reference evidence="2" key="1">
    <citation type="journal article" date="2023" name="Nat. Plants">
        <title>Single-cell RNA sequencing provides a high-resolution roadmap for understanding the multicellular compartmentation of specialized metabolism.</title>
        <authorList>
            <person name="Sun S."/>
            <person name="Shen X."/>
            <person name="Li Y."/>
            <person name="Li Y."/>
            <person name="Wang S."/>
            <person name="Li R."/>
            <person name="Zhang H."/>
            <person name="Shen G."/>
            <person name="Guo B."/>
            <person name="Wei J."/>
            <person name="Xu J."/>
            <person name="St-Pierre B."/>
            <person name="Chen S."/>
            <person name="Sun C."/>
        </authorList>
    </citation>
    <scope>NUCLEOTIDE SEQUENCE [LARGE SCALE GENOMIC DNA]</scope>
</reference>